<dbReference type="InterPro" id="IPR010985">
    <property type="entry name" value="Ribbon_hlx_hlx"/>
</dbReference>
<accession>B1L4T5</accession>
<dbReference type="InParanoid" id="B1L4T5"/>
<dbReference type="eggNOG" id="arCOG05414">
    <property type="taxonomic scope" value="Archaea"/>
</dbReference>
<dbReference type="InterPro" id="IPR013321">
    <property type="entry name" value="Arc_rbn_hlx_hlx"/>
</dbReference>
<dbReference type="CDD" id="cd22231">
    <property type="entry name" value="RHH_NikR_HicB-like"/>
    <property type="match status" value="1"/>
</dbReference>
<dbReference type="Gene3D" id="1.10.1220.10">
    <property type="entry name" value="Met repressor-like"/>
    <property type="match status" value="1"/>
</dbReference>
<keyword evidence="2" id="KW-1185">Reference proteome</keyword>
<reference evidence="1 2" key="1">
    <citation type="journal article" date="2008" name="Proc. Natl. Acad. Sci. U.S.A.">
        <title>A korarchaeal genome reveals new insights into the evolution of the Archaea.</title>
        <authorList>
            <person name="Elkins J.G."/>
            <person name="Podar M."/>
            <person name="Graham D.E."/>
            <person name="Makarova K.S."/>
            <person name="Wolf Y."/>
            <person name="Randau L."/>
            <person name="Hedlund B.P."/>
            <person name="Brochier-Armanet C."/>
            <person name="Kunin V."/>
            <person name="Anderson I."/>
            <person name="Lapidus A."/>
            <person name="Goltsman E."/>
            <person name="Barry K."/>
            <person name="Koonin E.V."/>
            <person name="Hugenholtz P."/>
            <person name="Kyrpides N."/>
            <person name="Wanner G."/>
            <person name="Richardson P."/>
            <person name="Keller M."/>
            <person name="Stetter K.O."/>
        </authorList>
    </citation>
    <scope>NUCLEOTIDE SEQUENCE [LARGE SCALE GENOMIC DNA]</scope>
    <source>
        <strain evidence="2">OPF8</strain>
    </source>
</reference>
<proteinExistence type="predicted"/>
<dbReference type="SUPFAM" id="SSF47598">
    <property type="entry name" value="Ribbon-helix-helix"/>
    <property type="match status" value="1"/>
</dbReference>
<dbReference type="PANTHER" id="PTHR36215">
    <property type="entry name" value="BLL4998 PROTEIN"/>
    <property type="match status" value="1"/>
</dbReference>
<dbReference type="PANTHER" id="PTHR36215:SF1">
    <property type="entry name" value="BLL4998 PROTEIN"/>
    <property type="match status" value="1"/>
</dbReference>
<sequence>MRAYIPIRISIQMSTKVIPVRFREQELKQIDQLVEYGVFRSRSEAIREIIKLGVEIAHLSEVFRAVDKLFELERMEGRIPIDLSGATQQLLKERER</sequence>
<dbReference type="GO" id="GO:0003677">
    <property type="term" value="F:DNA binding"/>
    <property type="evidence" value="ECO:0007669"/>
    <property type="project" value="UniProtKB-KW"/>
</dbReference>
<name>B1L4T5_KORCO</name>
<evidence type="ECO:0000313" key="2">
    <source>
        <dbReference type="Proteomes" id="UP000001686"/>
    </source>
</evidence>
<dbReference type="KEGG" id="kcr:Kcr_0714"/>
<dbReference type="EnsemblBacteria" id="ACB07464">
    <property type="protein sequence ID" value="ACB07464"/>
    <property type="gene ID" value="Kcr_0714"/>
</dbReference>
<keyword evidence="1" id="KW-0238">DNA-binding</keyword>
<organism evidence="1 2">
    <name type="scientific">Korarchaeum cryptofilum (strain OPF8)</name>
    <dbReference type="NCBI Taxonomy" id="374847"/>
    <lineage>
        <taxon>Archaea</taxon>
        <taxon>Thermoproteota</taxon>
        <taxon>Candidatus Korarchaeia</taxon>
        <taxon>Candidatus Korarchaeales</taxon>
        <taxon>Candidatus Korarchaeaceae</taxon>
        <taxon>Candidatus Korarchaeum</taxon>
    </lineage>
</organism>
<dbReference type="AlphaFoldDB" id="B1L4T5"/>
<dbReference type="Proteomes" id="UP000001686">
    <property type="component" value="Chromosome"/>
</dbReference>
<dbReference type="HOGENOM" id="CLU_177473_0_0_2"/>
<evidence type="ECO:0000313" key="1">
    <source>
        <dbReference type="EMBL" id="ACB07464.1"/>
    </source>
</evidence>
<dbReference type="GO" id="GO:0006355">
    <property type="term" value="P:regulation of DNA-templated transcription"/>
    <property type="evidence" value="ECO:0007669"/>
    <property type="project" value="InterPro"/>
</dbReference>
<gene>
    <name evidence="1" type="ordered locus">Kcr_0714</name>
</gene>
<dbReference type="EMBL" id="CP000968">
    <property type="protein sequence ID" value="ACB07464.1"/>
    <property type="molecule type" value="Genomic_DNA"/>
</dbReference>
<protein>
    <submittedName>
        <fullName evidence="1">CopG domain protein DNA-binding domain protein</fullName>
    </submittedName>
</protein>